<reference evidence="2" key="1">
    <citation type="journal article" date="2020" name="mSystems">
        <title>Genome- and Community-Level Interaction Insights into Carbon Utilization and Element Cycling Functions of Hydrothermarchaeota in Hydrothermal Sediment.</title>
        <authorList>
            <person name="Zhou Z."/>
            <person name="Liu Y."/>
            <person name="Xu W."/>
            <person name="Pan J."/>
            <person name="Luo Z.H."/>
            <person name="Li M."/>
        </authorList>
    </citation>
    <scope>NUCLEOTIDE SEQUENCE [LARGE SCALE GENOMIC DNA]</scope>
    <source>
        <strain evidence="2">SpSt-688</strain>
    </source>
</reference>
<comment type="caution">
    <text evidence="2">The sequence shown here is derived from an EMBL/GenBank/DDBJ whole genome shotgun (WGS) entry which is preliminary data.</text>
</comment>
<keyword evidence="1" id="KW-0472">Membrane</keyword>
<organism evidence="2">
    <name type="scientific">Ignisphaera aggregans</name>
    <dbReference type="NCBI Taxonomy" id="334771"/>
    <lineage>
        <taxon>Archaea</taxon>
        <taxon>Thermoproteota</taxon>
        <taxon>Thermoprotei</taxon>
        <taxon>Desulfurococcales</taxon>
        <taxon>Desulfurococcaceae</taxon>
        <taxon>Ignisphaera</taxon>
    </lineage>
</organism>
<evidence type="ECO:0000313" key="2">
    <source>
        <dbReference type="EMBL" id="HGT99153.1"/>
    </source>
</evidence>
<proteinExistence type="predicted"/>
<protein>
    <submittedName>
        <fullName evidence="2">Uncharacterized protein</fullName>
    </submittedName>
</protein>
<evidence type="ECO:0000256" key="1">
    <source>
        <dbReference type="SAM" id="Phobius"/>
    </source>
</evidence>
<keyword evidence="1" id="KW-0812">Transmembrane</keyword>
<gene>
    <name evidence="2" type="ORF">ENU64_06980</name>
</gene>
<dbReference type="EMBL" id="DTDH01000193">
    <property type="protein sequence ID" value="HGT99153.1"/>
    <property type="molecule type" value="Genomic_DNA"/>
</dbReference>
<accession>A0A7J3N032</accession>
<feature type="transmembrane region" description="Helical" evidence="1">
    <location>
        <begin position="31"/>
        <end position="52"/>
    </location>
</feature>
<feature type="transmembrane region" description="Helical" evidence="1">
    <location>
        <begin position="5"/>
        <end position="25"/>
    </location>
</feature>
<keyword evidence="1" id="KW-1133">Transmembrane helix</keyword>
<sequence>MENRYIIVGLAIISVSSLFIIYGVLTNNDRVMGVSLSILVVGVVSTAVGITYREPLGEMLEHYIHDLDLFYSSILEDVGIVGSHKIKLCLEDRVIVFSERIIPCRNISVGVNMINRVPYIALPITNILDYISKVVGESSDVVDGFRKLFVDTSYLCREISLTKENNIISIELSKLSEKALEMMKTPVNVIRVYVLTLLVHHFRNDVEIVDEIVTAESYKIIAKILGE</sequence>
<dbReference type="AlphaFoldDB" id="A0A7J3N032"/>
<name>A0A7J3N032_9CREN</name>